<comment type="caution">
    <text evidence="6">The sequence shown here is derived from an EMBL/GenBank/DDBJ whole genome shotgun (WGS) entry which is preliminary data.</text>
</comment>
<proteinExistence type="inferred from homology"/>
<dbReference type="Gene3D" id="1.10.110.10">
    <property type="entry name" value="Plant lipid-transfer and hydrophobic proteins"/>
    <property type="match status" value="1"/>
</dbReference>
<dbReference type="AlphaFoldDB" id="A0ABD2UAW1"/>
<dbReference type="InterPro" id="IPR036312">
    <property type="entry name" value="Bifun_inhib/LTP/seed_sf"/>
</dbReference>
<keyword evidence="7" id="KW-1185">Reference proteome</keyword>
<dbReference type="InterPro" id="IPR000528">
    <property type="entry name" value="Plant_nsLTP"/>
</dbReference>
<gene>
    <name evidence="6" type="ORF">AABB24_010873</name>
</gene>
<protein>
    <recommendedName>
        <fullName evidence="4">Non-specific lipid-transfer protein</fullName>
    </recommendedName>
</protein>
<dbReference type="CDD" id="cd01960">
    <property type="entry name" value="nsLTP1"/>
    <property type="match status" value="1"/>
</dbReference>
<evidence type="ECO:0000256" key="3">
    <source>
        <dbReference type="ARBA" id="ARBA00023121"/>
    </source>
</evidence>
<evidence type="ECO:0000313" key="6">
    <source>
        <dbReference type="EMBL" id="KAL3365968.1"/>
    </source>
</evidence>
<evidence type="ECO:0000313" key="7">
    <source>
        <dbReference type="Proteomes" id="UP001627284"/>
    </source>
</evidence>
<evidence type="ECO:0000259" key="5">
    <source>
        <dbReference type="SMART" id="SM00499"/>
    </source>
</evidence>
<dbReference type="GO" id="GO:0008289">
    <property type="term" value="F:lipid binding"/>
    <property type="evidence" value="ECO:0007669"/>
    <property type="project" value="UniProtKB-KW"/>
</dbReference>
<comment type="similarity">
    <text evidence="1 4">Belongs to the plant LTP family.</text>
</comment>
<dbReference type="PANTHER" id="PTHR33076">
    <property type="entry name" value="NON-SPECIFIC LIPID-TRANSFER PROTEIN 2-RELATED"/>
    <property type="match status" value="1"/>
</dbReference>
<dbReference type="PRINTS" id="PR00382">
    <property type="entry name" value="LIPIDTRNSFER"/>
</dbReference>
<feature type="non-terminal residue" evidence="6">
    <location>
        <position position="1"/>
    </location>
</feature>
<dbReference type="InterPro" id="IPR016140">
    <property type="entry name" value="Bifunc_inhib/LTP/seed_store"/>
</dbReference>
<evidence type="ECO:0000256" key="2">
    <source>
        <dbReference type="ARBA" id="ARBA00022448"/>
    </source>
</evidence>
<keyword evidence="2 4" id="KW-0813">Transport</keyword>
<dbReference type="SUPFAM" id="SSF47699">
    <property type="entry name" value="Bifunctional inhibitor/lipid-transfer protein/seed storage 2S albumin"/>
    <property type="match status" value="1"/>
</dbReference>
<name>A0ABD2UAW1_9SOLN</name>
<sequence length="141" mass="15622">LHKGKNFILSSSLIYLFKFQRKMSRNIIPTYSLLSLFLMSLCFVLANADVECTDVISNLFPCQGFLMNGDNSSSVACCSGAQTIAKQFQDSEKPDRESICLCLKNAAINLPIDLKKAAMLPLLCNFTTTIRIDPNVDCTKV</sequence>
<evidence type="ECO:0000256" key="1">
    <source>
        <dbReference type="ARBA" id="ARBA00009748"/>
    </source>
</evidence>
<keyword evidence="3 4" id="KW-0446">Lipid-binding</keyword>
<dbReference type="SMART" id="SM00499">
    <property type="entry name" value="AAI"/>
    <property type="match status" value="1"/>
</dbReference>
<reference evidence="6 7" key="1">
    <citation type="submission" date="2024-05" db="EMBL/GenBank/DDBJ databases">
        <title>De novo assembly of an allotetraploid wild potato.</title>
        <authorList>
            <person name="Hosaka A.J."/>
        </authorList>
    </citation>
    <scope>NUCLEOTIDE SEQUENCE [LARGE SCALE GENOMIC DNA]</scope>
    <source>
        <tissue evidence="6">Young leaves</tissue>
    </source>
</reference>
<comment type="function">
    <text evidence="4">Plant non-specific lipid-transfer proteins transfer phospholipids as well as galactolipids across membranes. May play a role in wax or cutin deposition in the cell walls of expanding epidermal cells and certain secretory tissues.</text>
</comment>
<dbReference type="Pfam" id="PF00234">
    <property type="entry name" value="Tryp_alpha_amyl"/>
    <property type="match status" value="1"/>
</dbReference>
<dbReference type="EMBL" id="JBJKTR010000006">
    <property type="protein sequence ID" value="KAL3365968.1"/>
    <property type="molecule type" value="Genomic_DNA"/>
</dbReference>
<dbReference type="Proteomes" id="UP001627284">
    <property type="component" value="Unassembled WGS sequence"/>
</dbReference>
<feature type="domain" description="Bifunctional inhibitor/plant lipid transfer protein/seed storage helical" evidence="5">
    <location>
        <begin position="52"/>
        <end position="138"/>
    </location>
</feature>
<accession>A0ABD2UAW1</accession>
<evidence type="ECO:0000256" key="4">
    <source>
        <dbReference type="RuleBase" id="RU000628"/>
    </source>
</evidence>
<organism evidence="6 7">
    <name type="scientific">Solanum stoloniferum</name>
    <dbReference type="NCBI Taxonomy" id="62892"/>
    <lineage>
        <taxon>Eukaryota</taxon>
        <taxon>Viridiplantae</taxon>
        <taxon>Streptophyta</taxon>
        <taxon>Embryophyta</taxon>
        <taxon>Tracheophyta</taxon>
        <taxon>Spermatophyta</taxon>
        <taxon>Magnoliopsida</taxon>
        <taxon>eudicotyledons</taxon>
        <taxon>Gunneridae</taxon>
        <taxon>Pentapetalae</taxon>
        <taxon>asterids</taxon>
        <taxon>lamiids</taxon>
        <taxon>Solanales</taxon>
        <taxon>Solanaceae</taxon>
        <taxon>Solanoideae</taxon>
        <taxon>Solaneae</taxon>
        <taxon>Solanum</taxon>
    </lineage>
</organism>